<dbReference type="GO" id="GO:0008023">
    <property type="term" value="C:transcription elongation factor complex"/>
    <property type="evidence" value="ECO:0007669"/>
    <property type="project" value="TreeGrafter"/>
</dbReference>
<dbReference type="SUPFAM" id="SSF47781">
    <property type="entry name" value="RuvA domain 2-like"/>
    <property type="match status" value="2"/>
</dbReference>
<dbReference type="SUPFAM" id="SSF158832">
    <property type="entry name" value="Tex N-terminal region-like"/>
    <property type="match status" value="1"/>
</dbReference>
<dbReference type="InterPro" id="IPR028083">
    <property type="entry name" value="Spt6_acidic_N_dom"/>
</dbReference>
<dbReference type="Gene3D" id="1.10.10.2740">
    <property type="entry name" value="Spt6, Death-like domain"/>
    <property type="match status" value="1"/>
</dbReference>
<evidence type="ECO:0000256" key="7">
    <source>
        <dbReference type="ARBA" id="ARBA00023163"/>
    </source>
</evidence>
<gene>
    <name evidence="13" type="primary">SPT6</name>
    <name evidence="13" type="ORF">C6P46_000253</name>
</gene>
<dbReference type="Gene3D" id="3.30.505.10">
    <property type="entry name" value="SH2 domain"/>
    <property type="match status" value="2"/>
</dbReference>
<proteinExistence type="inferred from homology"/>
<dbReference type="EMBL" id="PUHQ01000010">
    <property type="protein sequence ID" value="KAG0665156.1"/>
    <property type="molecule type" value="Genomic_DNA"/>
</dbReference>
<evidence type="ECO:0000259" key="12">
    <source>
        <dbReference type="PROSITE" id="PS50126"/>
    </source>
</evidence>
<dbReference type="SUPFAM" id="SSF53098">
    <property type="entry name" value="Ribonuclease H-like"/>
    <property type="match status" value="1"/>
</dbReference>
<dbReference type="InterPro" id="IPR028231">
    <property type="entry name" value="Spt6_YqgF"/>
</dbReference>
<dbReference type="Pfam" id="PF17674">
    <property type="entry name" value="HHH_9"/>
    <property type="match status" value="1"/>
</dbReference>
<feature type="compositionally biased region" description="Basic residues" evidence="11">
    <location>
        <begin position="96"/>
        <end position="110"/>
    </location>
</feature>
<dbReference type="GO" id="GO:0140673">
    <property type="term" value="P:transcription elongation-coupled chromatin remodeling"/>
    <property type="evidence" value="ECO:0007669"/>
    <property type="project" value="InterPro"/>
</dbReference>
<dbReference type="InterPro" id="IPR017072">
    <property type="entry name" value="TF_Spt6"/>
</dbReference>
<dbReference type="SMART" id="SM00252">
    <property type="entry name" value="SH2"/>
    <property type="match status" value="1"/>
</dbReference>
<dbReference type="GO" id="GO:0034728">
    <property type="term" value="P:nucleosome organization"/>
    <property type="evidence" value="ECO:0007669"/>
    <property type="project" value="TreeGrafter"/>
</dbReference>
<feature type="compositionally biased region" description="Acidic residues" evidence="11">
    <location>
        <begin position="40"/>
        <end position="56"/>
    </location>
</feature>
<evidence type="ECO:0000313" key="14">
    <source>
        <dbReference type="Proteomes" id="UP000777482"/>
    </source>
</evidence>
<evidence type="ECO:0000313" key="13">
    <source>
        <dbReference type="EMBL" id="KAG0665156.1"/>
    </source>
</evidence>
<dbReference type="GO" id="GO:0042393">
    <property type="term" value="F:histone binding"/>
    <property type="evidence" value="ECO:0007669"/>
    <property type="project" value="TreeGrafter"/>
</dbReference>
<dbReference type="Gene3D" id="3.30.420.140">
    <property type="entry name" value="YqgF/RNase H-like domain"/>
    <property type="match status" value="1"/>
</dbReference>
<dbReference type="CDD" id="cd09928">
    <property type="entry name" value="SH2_Cterm_SPT6_like"/>
    <property type="match status" value="1"/>
</dbReference>
<dbReference type="FunFam" id="1.10.10.2740:FF:000002">
    <property type="entry name" value="Transcription elongation factor Spt6"/>
    <property type="match status" value="1"/>
</dbReference>
<evidence type="ECO:0000256" key="11">
    <source>
        <dbReference type="SAM" id="MobiDB-lite"/>
    </source>
</evidence>
<evidence type="ECO:0000256" key="8">
    <source>
        <dbReference type="ARBA" id="ARBA00023242"/>
    </source>
</evidence>
<comment type="function">
    <text evidence="10">Plays a role in maintenance of chromatin structure during RNA polymerase II transcription elongation thereby repressing transcription initiation from cryptic promoters. Mediates the reassembly of nucleosomes onto the promoters of at least a selected set of genes during repression; the nucleosome reassembly is essential for transcriptional repression.</text>
</comment>
<dbReference type="SUPFAM" id="SSF55550">
    <property type="entry name" value="SH2 domain"/>
    <property type="match status" value="1"/>
</dbReference>
<dbReference type="InterPro" id="IPR055179">
    <property type="entry name" value="Tex-like_central_region"/>
</dbReference>
<sequence>MADALSAAQPELVRPDEDQPMATASAADDNNDSPQLQQDPEGEEQEEDEDDDDDEGIDLRPGAGSPGDSSEEEETDSEEEREIRKGFIVDEDESQRRKRHRKKKRSHSRRPKTEDDGADGDEAKEGGSSRKRRKDSDDESEALDEDDLELLQENLGIRRSKPKGKLRRLRRRRSVGSEGDGDDAASPPRGLNDIFADDDAAADQVENLFDADEMAGFIEDDSDDEGAAARSQAGDSDEDLRDRDDARERRNRKQKERERRKAEGGAAKRRRGGLGGGRLEGVSVEAWQEVAEVFGNGQEYAWAMEDEDEDEPKPKDLKDIFEPSEIASRMLTDADEKIRLTDVPERQQLASVGLPAFEIDTEGNLAPLIPERELHAAAVWASDKVSREATQQFLLRDADGNFPPLRDQFVAAVEAVLRFINVDLLEPPHIWHHRSDYIIHAPPGEEQVLLLSDHDLWKLAALSIKYRAFMARRAEFMKQYRSLQVADLHLEEVVEQAGSVEDMMDALGWLSLQYGERLAEAKLAKQEHDADGELVGAEGEEGAAAAAGGPVGGAGGNGPKRTKRAVRDNEYERARKSVVKKFTELVGMSAGDLALDVAMQQKTHFPDDPEKSPSDLADEHVVVPDFPVKERVIEGAETILVTDFGHEPILRKEARRHVRDFGVVNVRPTAAGQSKIDRFNPFYAFKYLKGKPVAEFLRSPQWLQILAAEAEGLVQAEIVLPQQAEERFLGDLQRIYLSDFSSTIADEWNAMRTRILQKTVKEHLLPQATLWARNMLKEEAEEVVGNACRYKLDHRLNAAPYMRADETMEPGMVPSVLAISSGRGDPKRDSVVGVFLDSDGHFREHIKIDNLFEPDEEQANQFAELLKRRRPQVVVVGGYTPATTQLLTNIRNFAARVTEELLEEGVEDDSEYDEGFPPDAVAERKRNRASFESTYIYDDVARIYQNSSRATLEFPDLSTLGKYCVGLARYAQSPLNEYAALGPDINALSFDPNQKYLAKEKVSLWLERALIDVTNRVGVDINRAVRSAYYAHLLPYVSGLGPRKAELILKKINGIGGTLSTRNGLVLHGVTTKNIFVNVAGFLRIRQDDLDADLGRDAENSEDPDVLDDTRIHPEDYDVARKMAADAMDYDEEDLEGAAPSKAVTDLLADDTAKLNDLALDEFAAELTKVLNAPKRFVLYKIREELQRPFGEKRVAWFAPNAEERFTMWTGETRKTLDVGLIIPVRVLRVSQDESVLVRLDCGIDGIVGQEYRTEGAVLTRLTPGQTLQAMVMKVDYDALRVELTTRESLLEAGDTGRRQVPTDAWFDTAAAQADSQIAVKSQQKNAGGRAKRVIKHPNFQDISAGKAEEFLAGMQRGDCVIRPSSREDHLAVTWKVDEGLYQHLAVHELNKPDEYSLGTQLRISDKHRYSDLDELIDAHIKQMARKVTELTMNDRFKGSQDSLDKFLTTWTNANPGRSIYAFGWNSDRRKAGQVVLGFRTNDKVPIAHWDVSIVPEGYMLKGQVHGDVQSLVNAFKHAYLYSMQNPQAGGAPPAAGGYGGGRTPALGYGGGRTPNPAMAAMQQQQQGRGTPLNGAGYGGGYGGGYGSGRTPMGGQGGQGGYGAPPPGMGGGRTPLHPSYR</sequence>
<dbReference type="Pfam" id="PF14632">
    <property type="entry name" value="SPT6_acidic"/>
    <property type="match status" value="1"/>
</dbReference>
<keyword evidence="13" id="KW-0648">Protein biosynthesis</keyword>
<dbReference type="InterPro" id="IPR035019">
    <property type="entry name" value="Spt6_SH2_N"/>
</dbReference>
<keyword evidence="6" id="KW-0727">SH2 domain</keyword>
<evidence type="ECO:0000256" key="5">
    <source>
        <dbReference type="ARBA" id="ARBA00022454"/>
    </source>
</evidence>
<dbReference type="InterPro" id="IPR000980">
    <property type="entry name" value="SH2"/>
</dbReference>
<evidence type="ECO:0000256" key="9">
    <source>
        <dbReference type="ARBA" id="ARBA00093389"/>
    </source>
</evidence>
<feature type="compositionally biased region" description="Basic and acidic residues" evidence="11">
    <location>
        <begin position="111"/>
        <end position="128"/>
    </location>
</feature>
<feature type="compositionally biased region" description="Low complexity" evidence="11">
    <location>
        <begin position="539"/>
        <end position="548"/>
    </location>
</feature>
<accession>A0A9P6W7P4</accession>
<dbReference type="GO" id="GO:0005694">
    <property type="term" value="C:chromosome"/>
    <property type="evidence" value="ECO:0007669"/>
    <property type="project" value="UniProtKB-SubCell"/>
</dbReference>
<dbReference type="InterPro" id="IPR010994">
    <property type="entry name" value="RuvA_2-like"/>
</dbReference>
<comment type="similarity">
    <text evidence="3 10">Belongs to the SPT6 family.</text>
</comment>
<keyword evidence="7 10" id="KW-0804">Transcription</keyword>
<comment type="subcellular location">
    <subcellularLocation>
        <location evidence="2">Chromosome</location>
    </subcellularLocation>
    <subcellularLocation>
        <location evidence="1 10">Nucleus</location>
    </subcellularLocation>
</comment>
<dbReference type="InterPro" id="IPR023323">
    <property type="entry name" value="Tex-like_dom_sf"/>
</dbReference>
<dbReference type="PANTHER" id="PTHR10145">
    <property type="entry name" value="TRANSCRIPTION ELONGATION FACTOR SPT6"/>
    <property type="match status" value="1"/>
</dbReference>
<comment type="function">
    <text evidence="9">Histone H3-H4 chaperone that plays a role in maintenance of chromatin structure during RNA polymerase II transcription elongation thereby repressing transcription initiation from cryptic promoters. Mediates the reassembly of nucleosomes onto the promoters of at least a selected set of genes during repression; the nucleosome reassembly is essential for transcriptional repression. Essential for viability.</text>
</comment>
<dbReference type="InterPro" id="IPR032706">
    <property type="entry name" value="Spt6_HHH"/>
</dbReference>
<evidence type="ECO:0000256" key="10">
    <source>
        <dbReference type="PIRNR" id="PIRNR036947"/>
    </source>
</evidence>
<feature type="compositionally biased region" description="Gly residues" evidence="11">
    <location>
        <begin position="1582"/>
        <end position="1613"/>
    </location>
</feature>
<feature type="compositionally biased region" description="Acidic residues" evidence="11">
    <location>
        <begin position="209"/>
        <end position="226"/>
    </location>
</feature>
<dbReference type="InterPro" id="IPR028088">
    <property type="entry name" value="Spt6_HTH_DNA-bd_dom"/>
</dbReference>
<dbReference type="FunFam" id="3.30.505.10:FF:000056">
    <property type="entry name" value="Transcription elongation factor Spt6"/>
    <property type="match status" value="1"/>
</dbReference>
<dbReference type="InterPro" id="IPR035420">
    <property type="entry name" value="Spt6_SH2"/>
</dbReference>
<feature type="compositionally biased region" description="Gly residues" evidence="11">
    <location>
        <begin position="549"/>
        <end position="558"/>
    </location>
</feature>
<evidence type="ECO:0000256" key="1">
    <source>
        <dbReference type="ARBA" id="ARBA00004123"/>
    </source>
</evidence>
<dbReference type="Gene3D" id="1.10.3500.10">
    <property type="entry name" value="Tex N-terminal region-like"/>
    <property type="match status" value="1"/>
</dbReference>
<feature type="compositionally biased region" description="Acidic residues" evidence="11">
    <location>
        <begin position="137"/>
        <end position="150"/>
    </location>
</feature>
<organism evidence="13 14">
    <name type="scientific">Rhodotorula mucilaginosa</name>
    <name type="common">Yeast</name>
    <name type="synonym">Rhodotorula rubra</name>
    <dbReference type="NCBI Taxonomy" id="5537"/>
    <lineage>
        <taxon>Eukaryota</taxon>
        <taxon>Fungi</taxon>
        <taxon>Dikarya</taxon>
        <taxon>Basidiomycota</taxon>
        <taxon>Pucciniomycotina</taxon>
        <taxon>Microbotryomycetes</taxon>
        <taxon>Sporidiobolales</taxon>
        <taxon>Sporidiobolaceae</taxon>
        <taxon>Rhodotorula</taxon>
    </lineage>
</organism>
<name>A0A9P6W7P4_RHOMI</name>
<feature type="compositionally biased region" description="Acidic residues" evidence="11">
    <location>
        <begin position="69"/>
        <end position="80"/>
    </location>
</feature>
<dbReference type="PROSITE" id="PS50126">
    <property type="entry name" value="S1"/>
    <property type="match status" value="1"/>
</dbReference>
<keyword evidence="14" id="KW-1185">Reference proteome</keyword>
<feature type="region of interest" description="Disordered" evidence="11">
    <location>
        <begin position="1582"/>
        <end position="1621"/>
    </location>
</feature>
<comment type="caution">
    <text evidence="13">The sequence shown here is derived from an EMBL/GenBank/DDBJ whole genome shotgun (WGS) entry which is preliminary data.</text>
</comment>
<dbReference type="Pfam" id="PF22706">
    <property type="entry name" value="Tex_central_region"/>
    <property type="match status" value="1"/>
</dbReference>
<dbReference type="InterPro" id="IPR049540">
    <property type="entry name" value="Spt6-like_S1"/>
</dbReference>
<dbReference type="InterPro" id="IPR036860">
    <property type="entry name" value="SH2_dom_sf"/>
</dbReference>
<dbReference type="Pfam" id="PF14639">
    <property type="entry name" value="YqgF"/>
    <property type="match status" value="1"/>
</dbReference>
<keyword evidence="8 10" id="KW-0539">Nucleus</keyword>
<dbReference type="InterPro" id="IPR003029">
    <property type="entry name" value="S1_domain"/>
</dbReference>
<feature type="region of interest" description="Disordered" evidence="11">
    <location>
        <begin position="539"/>
        <end position="570"/>
    </location>
</feature>
<dbReference type="PIRSF" id="PIRSF036947">
    <property type="entry name" value="Spt6"/>
    <property type="match status" value="1"/>
</dbReference>
<feature type="compositionally biased region" description="Basic residues" evidence="11">
    <location>
        <begin position="158"/>
        <end position="174"/>
    </location>
</feature>
<dbReference type="InterPro" id="IPR037027">
    <property type="entry name" value="YqgF/RNaseH-like_dom_sf"/>
</dbReference>
<dbReference type="Pfam" id="PF14641">
    <property type="entry name" value="HTH_44"/>
    <property type="match status" value="1"/>
</dbReference>
<dbReference type="OrthoDB" id="995477at2759"/>
<protein>
    <recommendedName>
        <fullName evidence="4 10">Transcription elongation factor Spt6</fullName>
    </recommendedName>
</protein>
<evidence type="ECO:0000256" key="4">
    <source>
        <dbReference type="ARBA" id="ARBA00020248"/>
    </source>
</evidence>
<dbReference type="InterPro" id="IPR023319">
    <property type="entry name" value="Tex-like_HTH_dom_sf"/>
</dbReference>
<keyword evidence="5" id="KW-0158">Chromosome</keyword>
<dbReference type="PANTHER" id="PTHR10145:SF6">
    <property type="entry name" value="TRANSCRIPTION ELONGATION FACTOR SPT6"/>
    <property type="match status" value="1"/>
</dbReference>
<dbReference type="GO" id="GO:0003746">
    <property type="term" value="F:translation elongation factor activity"/>
    <property type="evidence" value="ECO:0007669"/>
    <property type="project" value="UniProtKB-KW"/>
</dbReference>
<dbReference type="Gene3D" id="1.10.10.650">
    <property type="entry name" value="RuvA domain 2-like"/>
    <property type="match status" value="1"/>
</dbReference>
<evidence type="ECO:0000256" key="6">
    <source>
        <dbReference type="ARBA" id="ARBA00022999"/>
    </source>
</evidence>
<dbReference type="Pfam" id="PF14635">
    <property type="entry name" value="HHH_7"/>
    <property type="match status" value="1"/>
</dbReference>
<dbReference type="Pfam" id="PF21710">
    <property type="entry name" value="Spt6_S1"/>
    <property type="match status" value="1"/>
</dbReference>
<dbReference type="InterPro" id="IPR012337">
    <property type="entry name" value="RNaseH-like_sf"/>
</dbReference>
<keyword evidence="13" id="KW-0251">Elongation factor</keyword>
<dbReference type="GO" id="GO:0031491">
    <property type="term" value="F:nucleosome binding"/>
    <property type="evidence" value="ECO:0007669"/>
    <property type="project" value="TreeGrafter"/>
</dbReference>
<feature type="domain" description="S1 motif" evidence="12">
    <location>
        <begin position="1220"/>
        <end position="1287"/>
    </location>
</feature>
<dbReference type="InterPro" id="IPR041692">
    <property type="entry name" value="HHH_9"/>
</dbReference>
<reference evidence="13 14" key="1">
    <citation type="submission" date="2020-11" db="EMBL/GenBank/DDBJ databases">
        <title>Kefir isolates.</title>
        <authorList>
            <person name="Marcisauskas S."/>
            <person name="Kim Y."/>
            <person name="Blasche S."/>
        </authorList>
    </citation>
    <scope>NUCLEOTIDE SEQUENCE [LARGE SCALE GENOMIC DNA]</scope>
    <source>
        <strain evidence="13 14">KR</strain>
    </source>
</reference>
<dbReference type="InterPro" id="IPR042066">
    <property type="entry name" value="Spt6_death-like"/>
</dbReference>
<dbReference type="Proteomes" id="UP000777482">
    <property type="component" value="Unassembled WGS sequence"/>
</dbReference>
<dbReference type="GO" id="GO:0003677">
    <property type="term" value="F:DNA binding"/>
    <property type="evidence" value="ECO:0007669"/>
    <property type="project" value="InterPro"/>
</dbReference>
<dbReference type="InterPro" id="IPR035018">
    <property type="entry name" value="Spt6_SH2_C"/>
</dbReference>
<feature type="region of interest" description="Disordered" evidence="11">
    <location>
        <begin position="1"/>
        <end position="278"/>
    </location>
</feature>
<evidence type="ECO:0000256" key="3">
    <source>
        <dbReference type="ARBA" id="ARBA00009253"/>
    </source>
</evidence>
<dbReference type="Pfam" id="PF14633">
    <property type="entry name" value="SH2_2"/>
    <property type="match status" value="1"/>
</dbReference>
<dbReference type="Gene3D" id="1.10.150.850">
    <property type="entry name" value="Spt6, helix-hairpin-helix domain"/>
    <property type="match status" value="1"/>
</dbReference>
<evidence type="ECO:0000256" key="2">
    <source>
        <dbReference type="ARBA" id="ARBA00004286"/>
    </source>
</evidence>
<dbReference type="CDD" id="cd09918">
    <property type="entry name" value="SH2_Nterm_SPT6_like"/>
    <property type="match status" value="1"/>
</dbReference>